<comment type="caution">
    <text evidence="2">The sequence shown here is derived from an EMBL/GenBank/DDBJ whole genome shotgun (WGS) entry which is preliminary data.</text>
</comment>
<dbReference type="CDD" id="cd22157">
    <property type="entry name" value="F-box_AtFBW1-like"/>
    <property type="match status" value="1"/>
</dbReference>
<gene>
    <name evidence="2" type="ORF">RchiOBHm_Chr4g0444981</name>
</gene>
<dbReference type="SUPFAM" id="SSF81383">
    <property type="entry name" value="F-box domain"/>
    <property type="match status" value="1"/>
</dbReference>
<organism evidence="2 3">
    <name type="scientific">Rosa chinensis</name>
    <name type="common">China rose</name>
    <dbReference type="NCBI Taxonomy" id="74649"/>
    <lineage>
        <taxon>Eukaryota</taxon>
        <taxon>Viridiplantae</taxon>
        <taxon>Streptophyta</taxon>
        <taxon>Embryophyta</taxon>
        <taxon>Tracheophyta</taxon>
        <taxon>Spermatophyta</taxon>
        <taxon>Magnoliopsida</taxon>
        <taxon>eudicotyledons</taxon>
        <taxon>Gunneridae</taxon>
        <taxon>Pentapetalae</taxon>
        <taxon>rosids</taxon>
        <taxon>fabids</taxon>
        <taxon>Rosales</taxon>
        <taxon>Rosaceae</taxon>
        <taxon>Rosoideae</taxon>
        <taxon>Rosoideae incertae sedis</taxon>
        <taxon>Rosa</taxon>
    </lineage>
</organism>
<dbReference type="Proteomes" id="UP000238479">
    <property type="component" value="Chromosome 4"/>
</dbReference>
<accession>A0A2P6R494</accession>
<dbReference type="Gene3D" id="1.20.1280.50">
    <property type="match status" value="1"/>
</dbReference>
<evidence type="ECO:0000313" key="3">
    <source>
        <dbReference type="Proteomes" id="UP000238479"/>
    </source>
</evidence>
<dbReference type="STRING" id="74649.A0A2P6R494"/>
<dbReference type="AlphaFoldDB" id="A0A2P6R494"/>
<protein>
    <submittedName>
        <fullName evidence="2">Putative F-box domain-containing protein</fullName>
    </submittedName>
</protein>
<dbReference type="InterPro" id="IPR001810">
    <property type="entry name" value="F-box_dom"/>
</dbReference>
<evidence type="ECO:0000259" key="1">
    <source>
        <dbReference type="Pfam" id="PF00646"/>
    </source>
</evidence>
<dbReference type="InterPro" id="IPR036047">
    <property type="entry name" value="F-box-like_dom_sf"/>
</dbReference>
<dbReference type="EMBL" id="PDCK01000042">
    <property type="protein sequence ID" value="PRQ41260.1"/>
    <property type="molecule type" value="Genomic_DNA"/>
</dbReference>
<dbReference type="Pfam" id="PF00646">
    <property type="entry name" value="F-box"/>
    <property type="match status" value="1"/>
</dbReference>
<dbReference type="PANTHER" id="PTHR35546">
    <property type="entry name" value="F-BOX PROTEIN INTERACTION DOMAIN PROTEIN-RELATED"/>
    <property type="match status" value="1"/>
</dbReference>
<feature type="domain" description="F-box" evidence="1">
    <location>
        <begin position="20"/>
        <end position="55"/>
    </location>
</feature>
<proteinExistence type="predicted"/>
<dbReference type="InterPro" id="IPR055290">
    <property type="entry name" value="At3g26010-like"/>
</dbReference>
<evidence type="ECO:0000313" key="2">
    <source>
        <dbReference type="EMBL" id="PRQ41260.1"/>
    </source>
</evidence>
<reference evidence="2 3" key="1">
    <citation type="journal article" date="2018" name="Nat. Genet.">
        <title>The Rosa genome provides new insights in the design of modern roses.</title>
        <authorList>
            <person name="Bendahmane M."/>
        </authorList>
    </citation>
    <scope>NUCLEOTIDE SEQUENCE [LARGE SCALE GENOMIC DNA]</scope>
    <source>
        <strain evidence="3">cv. Old Blush</strain>
    </source>
</reference>
<sequence>MQTKICRIESSAAETIANIEDLLTQILLRLPARSPIRFQCVSKHWLSLISDPKFRLLHNLQNPNPKISGLFPDTTIPAMPMIIIPLGKAIPSRINRPKALPVRCFDDACCRINILRSCNGLLLCQLHARSTACSGALHWIRGKRSVDNTKLVHFNNLDEERLGSVAAASYHHLSKGEIVYRYFGESGGHLHLIDTYEYSGNAFDVMEMGRDYSGWFVKYHKGHPADEEVLMLHVPGKVVSYNLRSKTVTTSSELTSRDYLLIRDWLHRELSLCVRI</sequence>
<dbReference type="PANTHER" id="PTHR35546:SF117">
    <property type="entry name" value="F-BOX DOMAIN-CONTAINING PROTEIN"/>
    <property type="match status" value="1"/>
</dbReference>
<name>A0A2P6R494_ROSCH</name>
<keyword evidence="3" id="KW-1185">Reference proteome</keyword>
<dbReference type="Gramene" id="PRQ41260">
    <property type="protein sequence ID" value="PRQ41260"/>
    <property type="gene ID" value="RchiOBHm_Chr4g0444981"/>
</dbReference>